<comment type="caution">
    <text evidence="2">The sequence shown here is derived from an EMBL/GenBank/DDBJ whole genome shotgun (WGS) entry which is preliminary data.</text>
</comment>
<accession>A0A8H7ZRZ4</accession>
<dbReference type="AlphaFoldDB" id="A0A8H7ZRZ4"/>
<organism evidence="2 3">
    <name type="scientific">Olpidium bornovanus</name>
    <dbReference type="NCBI Taxonomy" id="278681"/>
    <lineage>
        <taxon>Eukaryota</taxon>
        <taxon>Fungi</taxon>
        <taxon>Fungi incertae sedis</taxon>
        <taxon>Olpidiomycota</taxon>
        <taxon>Olpidiomycotina</taxon>
        <taxon>Olpidiomycetes</taxon>
        <taxon>Olpidiales</taxon>
        <taxon>Olpidiaceae</taxon>
        <taxon>Olpidium</taxon>
    </lineage>
</organism>
<feature type="region of interest" description="Disordered" evidence="1">
    <location>
        <begin position="1"/>
        <end position="39"/>
    </location>
</feature>
<evidence type="ECO:0000313" key="2">
    <source>
        <dbReference type="EMBL" id="KAG5458311.1"/>
    </source>
</evidence>
<feature type="region of interest" description="Disordered" evidence="1">
    <location>
        <begin position="112"/>
        <end position="230"/>
    </location>
</feature>
<evidence type="ECO:0000313" key="3">
    <source>
        <dbReference type="Proteomes" id="UP000673691"/>
    </source>
</evidence>
<feature type="non-terminal residue" evidence="2">
    <location>
        <position position="1"/>
    </location>
</feature>
<evidence type="ECO:0000256" key="1">
    <source>
        <dbReference type="SAM" id="MobiDB-lite"/>
    </source>
</evidence>
<feature type="compositionally biased region" description="Pro residues" evidence="1">
    <location>
        <begin position="195"/>
        <end position="205"/>
    </location>
</feature>
<dbReference type="Proteomes" id="UP000673691">
    <property type="component" value="Unassembled WGS sequence"/>
</dbReference>
<gene>
    <name evidence="2" type="ORF">BJ554DRAFT_1484</name>
</gene>
<proteinExistence type="predicted"/>
<feature type="compositionally biased region" description="Low complexity" evidence="1">
    <location>
        <begin position="119"/>
        <end position="133"/>
    </location>
</feature>
<dbReference type="EMBL" id="JAEFCI010008664">
    <property type="protein sequence ID" value="KAG5458311.1"/>
    <property type="molecule type" value="Genomic_DNA"/>
</dbReference>
<feature type="compositionally biased region" description="Polar residues" evidence="1">
    <location>
        <begin position="158"/>
        <end position="176"/>
    </location>
</feature>
<name>A0A8H7ZRZ4_9FUNG</name>
<protein>
    <submittedName>
        <fullName evidence="2">Uncharacterized protein</fullName>
    </submittedName>
</protein>
<reference evidence="2 3" key="1">
    <citation type="journal article" name="Sci. Rep.">
        <title>Genome-scale phylogenetic analyses confirm Olpidium as the closest living zoosporic fungus to the non-flagellated, terrestrial fungi.</title>
        <authorList>
            <person name="Chang Y."/>
            <person name="Rochon D."/>
            <person name="Sekimoto S."/>
            <person name="Wang Y."/>
            <person name="Chovatia M."/>
            <person name="Sandor L."/>
            <person name="Salamov A."/>
            <person name="Grigoriev I.V."/>
            <person name="Stajich J.E."/>
            <person name="Spatafora J.W."/>
        </authorList>
    </citation>
    <scope>NUCLEOTIDE SEQUENCE [LARGE SCALE GENOMIC DNA]</scope>
    <source>
        <strain evidence="2">S191</strain>
    </source>
</reference>
<sequence length="230" mass="24543">HGAFAATPGNNNVEVGSKNEEATGNAGGSFRQNQTDQGYVPLFQPQRRREQSEAERQLNDLYTSLEELNAKLLNHLTDMAKSRPLDDLSDALLNYRKERGHIIGVRCRAAAEKGGLRMPSDQASASSEPSAPSKCAFAPATSSGPDGFRSIPRPAMSARSSAFSAHPQSASASTFGTPPPFDVPFLAEKVDLELPPFPKPSPTKPQPSSSGIPREEPGSSAETPVELDDD</sequence>
<keyword evidence="3" id="KW-1185">Reference proteome</keyword>